<feature type="non-terminal residue" evidence="3">
    <location>
        <position position="198"/>
    </location>
</feature>
<dbReference type="InterPro" id="IPR018378">
    <property type="entry name" value="C-type_lectin_CS"/>
</dbReference>
<dbReference type="PROSITE" id="PS00615">
    <property type="entry name" value="C_TYPE_LECTIN_1"/>
    <property type="match status" value="1"/>
</dbReference>
<dbReference type="SUPFAM" id="SSF56436">
    <property type="entry name" value="C-type lectin-like"/>
    <property type="match status" value="2"/>
</dbReference>
<dbReference type="AlphaFoldDB" id="A0AAD5ABU6"/>
<dbReference type="Pfam" id="PF00059">
    <property type="entry name" value="Lectin_C"/>
    <property type="match status" value="2"/>
</dbReference>
<dbReference type="PROSITE" id="PS50041">
    <property type="entry name" value="C_TYPE_LECTIN_2"/>
    <property type="match status" value="1"/>
</dbReference>
<proteinExistence type="predicted"/>
<dbReference type="Gene3D" id="3.10.100.10">
    <property type="entry name" value="Mannose-Binding Protein A, subunit A"/>
    <property type="match status" value="2"/>
</dbReference>
<dbReference type="EMBL" id="MU562134">
    <property type="protein sequence ID" value="KAI5613823.1"/>
    <property type="molecule type" value="Genomic_DNA"/>
</dbReference>
<accession>A0AAD5ABU6</accession>
<dbReference type="InterPro" id="IPR001304">
    <property type="entry name" value="C-type_lectin-like"/>
</dbReference>
<protein>
    <submittedName>
        <fullName evidence="3">Secretory phospholipase A2 receptor-like isoform X1</fullName>
    </submittedName>
</protein>
<keyword evidence="1" id="KW-1015">Disulfide bond</keyword>
<evidence type="ECO:0000259" key="2">
    <source>
        <dbReference type="PROSITE" id="PS50041"/>
    </source>
</evidence>
<evidence type="ECO:0000313" key="3">
    <source>
        <dbReference type="EMBL" id="KAI5613823.1"/>
    </source>
</evidence>
<feature type="non-terminal residue" evidence="3">
    <location>
        <position position="1"/>
    </location>
</feature>
<reference evidence="3" key="1">
    <citation type="submission" date="2018-07" db="EMBL/GenBank/DDBJ databases">
        <title>Comparative genomics of catfishes provides insights into carnivory and benthic adaptation.</title>
        <authorList>
            <person name="Zhang Y."/>
            <person name="Wang D."/>
            <person name="Peng Z."/>
            <person name="Zheng S."/>
            <person name="Shao F."/>
            <person name="Tao W."/>
        </authorList>
    </citation>
    <scope>NUCLEOTIDE SEQUENCE</scope>
    <source>
        <strain evidence="3">Chongqing</strain>
    </source>
</reference>
<comment type="caution">
    <text evidence="3">The sequence shown here is derived from an EMBL/GenBank/DDBJ whole genome shotgun (WGS) entry which is preliminary data.</text>
</comment>
<sequence length="198" mass="22490">TLLVGLLPISVPILRTVPHKYKLLMTPKMWLDARSSCRMMYNDAATIVSDTDWLRLQKVTSSEGLTTNAWAGVYNDVYNWRWVLNNIPLAWSNWIPGQPDNIVGNQMCGIIAKDNQWDDVQCDLIRPFICYDAGISGASRFIGFSNPLMTWPDARTYCQTYHTDLASCLNSADNDLLVAIKVVQGDSWIGLHRDMDMW</sequence>
<gene>
    <name evidence="3" type="ORF">C0J50_9203</name>
</gene>
<keyword evidence="3" id="KW-0675">Receptor</keyword>
<organism evidence="3 4">
    <name type="scientific">Silurus asotus</name>
    <name type="common">Amur catfish</name>
    <name type="synonym">Parasilurus asotus</name>
    <dbReference type="NCBI Taxonomy" id="30991"/>
    <lineage>
        <taxon>Eukaryota</taxon>
        <taxon>Metazoa</taxon>
        <taxon>Chordata</taxon>
        <taxon>Craniata</taxon>
        <taxon>Vertebrata</taxon>
        <taxon>Euteleostomi</taxon>
        <taxon>Actinopterygii</taxon>
        <taxon>Neopterygii</taxon>
        <taxon>Teleostei</taxon>
        <taxon>Ostariophysi</taxon>
        <taxon>Siluriformes</taxon>
        <taxon>Siluridae</taxon>
        <taxon>Silurus</taxon>
    </lineage>
</organism>
<dbReference type="InterPro" id="IPR016186">
    <property type="entry name" value="C-type_lectin-like/link_sf"/>
</dbReference>
<feature type="domain" description="C-type lectin" evidence="2">
    <location>
        <begin position="21"/>
        <end position="131"/>
    </location>
</feature>
<dbReference type="SMART" id="SM00034">
    <property type="entry name" value="CLECT"/>
    <property type="match status" value="1"/>
</dbReference>
<dbReference type="PANTHER" id="PTHR45784:SF3">
    <property type="entry name" value="C-TYPE LECTIN DOMAIN FAMILY 4 MEMBER K-LIKE-RELATED"/>
    <property type="match status" value="1"/>
</dbReference>
<name>A0AAD5ABU6_SILAS</name>
<evidence type="ECO:0000313" key="4">
    <source>
        <dbReference type="Proteomes" id="UP001205998"/>
    </source>
</evidence>
<dbReference type="InterPro" id="IPR016187">
    <property type="entry name" value="CTDL_fold"/>
</dbReference>
<evidence type="ECO:0000256" key="1">
    <source>
        <dbReference type="ARBA" id="ARBA00023157"/>
    </source>
</evidence>
<keyword evidence="4" id="KW-1185">Reference proteome</keyword>
<dbReference type="Proteomes" id="UP001205998">
    <property type="component" value="Unassembled WGS sequence"/>
</dbReference>
<dbReference type="PANTHER" id="PTHR45784">
    <property type="entry name" value="C-TYPE LECTIN DOMAIN FAMILY 20 MEMBER A-RELATED"/>
    <property type="match status" value="1"/>
</dbReference>